<keyword evidence="1" id="KW-0812">Transmembrane</keyword>
<evidence type="ECO:0000313" key="3">
    <source>
        <dbReference type="Proteomes" id="UP000198280"/>
    </source>
</evidence>
<accession>A0A238ZUW3</accession>
<evidence type="ECO:0000313" key="2">
    <source>
        <dbReference type="EMBL" id="SNR86564.1"/>
    </source>
</evidence>
<dbReference type="EMBL" id="FZOF01000001">
    <property type="protein sequence ID" value="SNR86564.1"/>
    <property type="molecule type" value="Genomic_DNA"/>
</dbReference>
<feature type="transmembrane region" description="Helical" evidence="1">
    <location>
        <begin position="59"/>
        <end position="78"/>
    </location>
</feature>
<dbReference type="Proteomes" id="UP000198280">
    <property type="component" value="Unassembled WGS sequence"/>
</dbReference>
<gene>
    <name evidence="2" type="ORF">SAMN05216252_101543</name>
</gene>
<organism evidence="2 3">
    <name type="scientific">Actinacidiphila glaucinigra</name>
    <dbReference type="NCBI Taxonomy" id="235986"/>
    <lineage>
        <taxon>Bacteria</taxon>
        <taxon>Bacillati</taxon>
        <taxon>Actinomycetota</taxon>
        <taxon>Actinomycetes</taxon>
        <taxon>Kitasatosporales</taxon>
        <taxon>Streptomycetaceae</taxon>
        <taxon>Actinacidiphila</taxon>
    </lineage>
</organism>
<evidence type="ECO:0000256" key="1">
    <source>
        <dbReference type="SAM" id="Phobius"/>
    </source>
</evidence>
<keyword evidence="1" id="KW-0472">Membrane</keyword>
<reference evidence="2 3" key="1">
    <citation type="submission" date="2017-06" db="EMBL/GenBank/DDBJ databases">
        <authorList>
            <person name="Kim H.J."/>
            <person name="Triplett B.A."/>
        </authorList>
    </citation>
    <scope>NUCLEOTIDE SEQUENCE [LARGE SCALE GENOMIC DNA]</scope>
    <source>
        <strain evidence="2 3">CGMCC 4.1858</strain>
    </source>
</reference>
<feature type="transmembrane region" description="Helical" evidence="1">
    <location>
        <begin position="12"/>
        <end position="31"/>
    </location>
</feature>
<feature type="transmembrane region" description="Helical" evidence="1">
    <location>
        <begin position="85"/>
        <end position="105"/>
    </location>
</feature>
<keyword evidence="1" id="KW-1133">Transmembrane helix</keyword>
<proteinExistence type="predicted"/>
<name>A0A238ZUW3_9ACTN</name>
<dbReference type="AlphaFoldDB" id="A0A238ZUW3"/>
<keyword evidence="3" id="KW-1185">Reference proteome</keyword>
<sequence>MDPVRELKSGALTAVLVAVAGVVLGLLWLWLAPRIPLVSDGKAVYLKDTEGEQAIGADGTFVLLGLGIGVLTGAVVFWRNRRGGVGVVLGMAAGAVLGSVLAWRLGTWLGPTSDLIAHARAVGAKKVFDGPLELQAKGALLAWPIGAVLTHLVLTTGFGPRDEQPPAVHWKPPPPGI</sequence>
<dbReference type="OrthoDB" id="4350296at2"/>
<evidence type="ECO:0008006" key="4">
    <source>
        <dbReference type="Google" id="ProtNLM"/>
    </source>
</evidence>
<protein>
    <recommendedName>
        <fullName evidence="4">ABC transporter permease</fullName>
    </recommendedName>
</protein>